<proteinExistence type="predicted"/>
<reference evidence="2 3" key="1">
    <citation type="journal article" date="2015" name="Sci. Rep.">
        <title>The power of single molecule real-time sequencing technology in the de novo assembly of a eukaryotic genome.</title>
        <authorList>
            <person name="Sakai H."/>
            <person name="Naito K."/>
            <person name="Ogiso-Tanaka E."/>
            <person name="Takahashi Y."/>
            <person name="Iseki K."/>
            <person name="Muto C."/>
            <person name="Satou K."/>
            <person name="Teruya K."/>
            <person name="Shiroma A."/>
            <person name="Shimoji M."/>
            <person name="Hirano T."/>
            <person name="Itoh T."/>
            <person name="Kaga A."/>
            <person name="Tomooka N."/>
        </authorList>
    </citation>
    <scope>NUCLEOTIDE SEQUENCE [LARGE SCALE GENOMIC DNA]</scope>
    <source>
        <strain evidence="3">cv. Shumari</strain>
    </source>
</reference>
<dbReference type="Proteomes" id="UP000291084">
    <property type="component" value="Chromosome 4"/>
</dbReference>
<dbReference type="PANTHER" id="PTHR48258">
    <property type="entry name" value="DUF4218 DOMAIN-CONTAINING PROTEIN-RELATED"/>
    <property type="match status" value="1"/>
</dbReference>
<evidence type="ECO:0000313" key="2">
    <source>
        <dbReference type="EMBL" id="BAT83728.1"/>
    </source>
</evidence>
<gene>
    <name evidence="2" type="primary">Vigan.04G093000</name>
    <name evidence="2" type="ORF">VIGAN_04093000</name>
</gene>
<organism evidence="2 3">
    <name type="scientific">Vigna angularis var. angularis</name>
    <dbReference type="NCBI Taxonomy" id="157739"/>
    <lineage>
        <taxon>Eukaryota</taxon>
        <taxon>Viridiplantae</taxon>
        <taxon>Streptophyta</taxon>
        <taxon>Embryophyta</taxon>
        <taxon>Tracheophyta</taxon>
        <taxon>Spermatophyta</taxon>
        <taxon>Magnoliopsida</taxon>
        <taxon>eudicotyledons</taxon>
        <taxon>Gunneridae</taxon>
        <taxon>Pentapetalae</taxon>
        <taxon>rosids</taxon>
        <taxon>fabids</taxon>
        <taxon>Fabales</taxon>
        <taxon>Fabaceae</taxon>
        <taxon>Papilionoideae</taxon>
        <taxon>50 kb inversion clade</taxon>
        <taxon>NPAAA clade</taxon>
        <taxon>indigoferoid/millettioid clade</taxon>
        <taxon>Phaseoleae</taxon>
        <taxon>Vigna</taxon>
    </lineage>
</organism>
<keyword evidence="3" id="KW-1185">Reference proteome</keyword>
<dbReference type="InterPro" id="IPR025452">
    <property type="entry name" value="DUF4218"/>
</dbReference>
<dbReference type="EMBL" id="AP015037">
    <property type="protein sequence ID" value="BAT83728.1"/>
    <property type="molecule type" value="Genomic_DNA"/>
</dbReference>
<dbReference type="PANTHER" id="PTHR48258:SF4">
    <property type="entry name" value="DUF4216 DOMAIN-CONTAINING PROTEIN"/>
    <property type="match status" value="1"/>
</dbReference>
<dbReference type="Pfam" id="PF13960">
    <property type="entry name" value="DUF4218"/>
    <property type="match status" value="1"/>
</dbReference>
<feature type="domain" description="DUF4218" evidence="1">
    <location>
        <begin position="3"/>
        <end position="39"/>
    </location>
</feature>
<evidence type="ECO:0000313" key="3">
    <source>
        <dbReference type="Proteomes" id="UP000291084"/>
    </source>
</evidence>
<name>A0A0S3RT09_PHAAN</name>
<dbReference type="OrthoDB" id="1100107at2759"/>
<evidence type="ECO:0000259" key="1">
    <source>
        <dbReference type="Pfam" id="PF13960"/>
    </source>
</evidence>
<dbReference type="AlphaFoldDB" id="A0A0S3RT09"/>
<feature type="non-terminal residue" evidence="2">
    <location>
        <position position="109"/>
    </location>
</feature>
<accession>A0A0S3RT09</accession>
<protein>
    <recommendedName>
        <fullName evidence="1">DUF4218 domain-containing protein</fullName>
    </recommendedName>
</protein>
<sequence>MGYAKRSVKNKARVEGSICASYLHRETTHFCSHYFKHFMLTPQSSRNEVDIQIESLTTTLSVFDQPSRHSGRESTHWLSDEELRSAHVHVLINCNEVEPYLQSFLHTYQ</sequence>